<accession>N1V4Y3</accession>
<dbReference type="OrthoDB" id="9816539at2"/>
<protein>
    <submittedName>
        <fullName evidence="1">Uncharacterized protein</fullName>
    </submittedName>
</protein>
<name>N1V4Y3_9MICC</name>
<comment type="caution">
    <text evidence="1">The sequence shown here is derived from an EMBL/GenBank/DDBJ whole genome shotgun (WGS) entry which is preliminary data.</text>
</comment>
<evidence type="ECO:0000313" key="1">
    <source>
        <dbReference type="EMBL" id="EMY35084.1"/>
    </source>
</evidence>
<organism evidence="1 2">
    <name type="scientific">Arthrobacter crystallopoietes BAB-32</name>
    <dbReference type="NCBI Taxonomy" id="1246476"/>
    <lineage>
        <taxon>Bacteria</taxon>
        <taxon>Bacillati</taxon>
        <taxon>Actinomycetota</taxon>
        <taxon>Actinomycetes</taxon>
        <taxon>Micrococcales</taxon>
        <taxon>Micrococcaceae</taxon>
        <taxon>Crystallibacter</taxon>
    </lineage>
</organism>
<proteinExistence type="predicted"/>
<reference evidence="1 2" key="1">
    <citation type="journal article" date="2013" name="Genome Announc.">
        <title>Draft Genome Sequence of Arthrobacter crystallopoietes Strain BAB-32, Revealing Genes for Bioremediation.</title>
        <authorList>
            <person name="Joshi M.N."/>
            <person name="Pandit A.S."/>
            <person name="Sharma A."/>
            <person name="Pandya R.V."/>
            <person name="Desai S.M."/>
            <person name="Saxena A.K."/>
            <person name="Bagatharia S.B."/>
        </authorList>
    </citation>
    <scope>NUCLEOTIDE SEQUENCE [LARGE SCALE GENOMIC DNA]</scope>
    <source>
        <strain evidence="1 2">BAB-32</strain>
    </source>
</reference>
<dbReference type="AlphaFoldDB" id="N1V4Y3"/>
<dbReference type="EMBL" id="ANPE02000087">
    <property type="protein sequence ID" value="EMY35084.1"/>
    <property type="molecule type" value="Genomic_DNA"/>
</dbReference>
<dbReference type="RefSeq" id="WP_005268018.1">
    <property type="nucleotide sequence ID" value="NZ_ANPE02000087.1"/>
</dbReference>
<keyword evidence="2" id="KW-1185">Reference proteome</keyword>
<dbReference type="InterPro" id="IPR005361">
    <property type="entry name" value="UPF0158"/>
</dbReference>
<dbReference type="Proteomes" id="UP000010729">
    <property type="component" value="Unassembled WGS sequence"/>
</dbReference>
<sequence>MLKLQEIDMAMLITAMENHDFDFSWWFDPTTGQVEMVGGAVDESLSEEELEERGAVPVETRDSRRGYQDMADFIETVQDEHARTALLHAIERSRPFRRFKDALYEFPQIQDSWHAFHERRTRHFAIRWLEAEGFISSEEAQRELDEP</sequence>
<evidence type="ECO:0000313" key="2">
    <source>
        <dbReference type="Proteomes" id="UP000010729"/>
    </source>
</evidence>
<gene>
    <name evidence="1" type="ORF">D477_006256</name>
</gene>
<dbReference type="Pfam" id="PF03682">
    <property type="entry name" value="UPF0158"/>
    <property type="match status" value="1"/>
</dbReference>